<protein>
    <submittedName>
        <fullName evidence="12">Type IV fimbrial assembly protein PilC</fullName>
    </submittedName>
</protein>
<dbReference type="OrthoDB" id="9805682at2"/>
<feature type="transmembrane region" description="Helical" evidence="10">
    <location>
        <begin position="390"/>
        <end position="410"/>
    </location>
</feature>
<comment type="caution">
    <text evidence="12">The sequence shown here is derived from an EMBL/GenBank/DDBJ whole genome shotgun (WGS) entry which is preliminary data.</text>
</comment>
<keyword evidence="4" id="KW-1003">Cell membrane</keyword>
<dbReference type="Proteomes" id="UP000014461">
    <property type="component" value="Unassembled WGS sequence"/>
</dbReference>
<comment type="subcellular location">
    <subcellularLocation>
        <location evidence="1 9">Cell inner membrane</location>
        <topology evidence="1 9">Multi-pass membrane protein</topology>
    </subcellularLocation>
</comment>
<evidence type="ECO:0000256" key="7">
    <source>
        <dbReference type="ARBA" id="ARBA00022989"/>
    </source>
</evidence>
<dbReference type="STRING" id="1331007.AALB_1110"/>
<feature type="domain" description="Type II secretion system protein GspF" evidence="11">
    <location>
        <begin position="84"/>
        <end position="206"/>
    </location>
</feature>
<evidence type="ECO:0000313" key="12">
    <source>
        <dbReference type="EMBL" id="GAD01030.1"/>
    </source>
</evidence>
<dbReference type="Pfam" id="PF00482">
    <property type="entry name" value="T2SSF"/>
    <property type="match status" value="2"/>
</dbReference>
<keyword evidence="5" id="KW-0997">Cell inner membrane</keyword>
<gene>
    <name evidence="12" type="ORF">AALB_1110</name>
</gene>
<dbReference type="InterPro" id="IPR042094">
    <property type="entry name" value="T2SS_GspF_sf"/>
</dbReference>
<evidence type="ECO:0000256" key="8">
    <source>
        <dbReference type="ARBA" id="ARBA00023136"/>
    </source>
</evidence>
<evidence type="ECO:0000256" key="9">
    <source>
        <dbReference type="RuleBase" id="RU003923"/>
    </source>
</evidence>
<evidence type="ECO:0000259" key="11">
    <source>
        <dbReference type="Pfam" id="PF00482"/>
    </source>
</evidence>
<comment type="similarity">
    <text evidence="2 9">Belongs to the GSP F family.</text>
</comment>
<reference evidence="12" key="1">
    <citation type="journal article" date="2013" name="Genome Announc.">
        <title>Draft Genome Sequence of Agarivorans albus Strain MKT 106T, an Agarolytic Marine Bacterium.</title>
        <authorList>
            <person name="Yasuike M."/>
            <person name="Nakamura Y."/>
            <person name="Kai W."/>
            <person name="Fujiwara A."/>
            <person name="Fukui Y."/>
            <person name="Satomi M."/>
            <person name="Sano M."/>
        </authorList>
    </citation>
    <scope>NUCLEOTIDE SEQUENCE [LARGE SCALE GENOMIC DNA]</scope>
</reference>
<dbReference type="AlphaFoldDB" id="R9PI40"/>
<name>R9PI40_AGAAL</name>
<evidence type="ECO:0000313" key="13">
    <source>
        <dbReference type="Proteomes" id="UP000014461"/>
    </source>
</evidence>
<dbReference type="FunFam" id="1.20.81.30:FF:000001">
    <property type="entry name" value="Type II secretion system protein F"/>
    <property type="match status" value="2"/>
</dbReference>
<keyword evidence="13" id="KW-1185">Reference proteome</keyword>
<evidence type="ECO:0000256" key="1">
    <source>
        <dbReference type="ARBA" id="ARBA00004429"/>
    </source>
</evidence>
<dbReference type="InterPro" id="IPR018076">
    <property type="entry name" value="T2SS_GspF_dom"/>
</dbReference>
<evidence type="ECO:0000256" key="2">
    <source>
        <dbReference type="ARBA" id="ARBA00005745"/>
    </source>
</evidence>
<proteinExistence type="inferred from homology"/>
<dbReference type="EMBL" id="BARX01000005">
    <property type="protein sequence ID" value="GAD01030.1"/>
    <property type="molecule type" value="Genomic_DNA"/>
</dbReference>
<sequence length="418" mass="45972">MLWLPQVLPANEKLKLKKLNAYTWSGVNRKGAKVSGEYQAESISQVKGDLRRQGITVTKIRKKTESFLSKMGNKIQPMDIAVVSRQIATMLQAGVPLVQSFNIISKSVEKPAMRELIAEIAAEVESGTALSETLRKHPLYFDQLYCDLIEAGEQSGALETIYDRVAIYKEKAEALKSKIKKAMFYPVSVIIVAIIVTTILLLFVIPQFEEIFAGFGAELPAFTQFVIGISRFLQDYWPYIFGGIFALGFGYVKAHRRSQAVKDATDRFILRIPVINPILHKAAMARFARTLSTTFAAGIPLIDALRSASGASGNVVYRNAVDAIRIEVTGGMQMNVAMRTVDLFPDMVTQMVMIGEESGSLDSMLDKVANIYEQQVDDAVDGLTSLIEPLIMAVLGVLVGGMVIAMYLPIFKLGSVVS</sequence>
<evidence type="ECO:0000256" key="6">
    <source>
        <dbReference type="ARBA" id="ARBA00022692"/>
    </source>
</evidence>
<feature type="transmembrane region" description="Helical" evidence="10">
    <location>
        <begin position="236"/>
        <end position="252"/>
    </location>
</feature>
<dbReference type="GO" id="GO:0005886">
    <property type="term" value="C:plasma membrane"/>
    <property type="evidence" value="ECO:0007669"/>
    <property type="project" value="UniProtKB-SubCell"/>
</dbReference>
<keyword evidence="6 9" id="KW-0812">Transmembrane</keyword>
<evidence type="ECO:0000256" key="5">
    <source>
        <dbReference type="ARBA" id="ARBA00022519"/>
    </source>
</evidence>
<feature type="domain" description="Type II secretion system protein GspF" evidence="11">
    <location>
        <begin position="287"/>
        <end position="409"/>
    </location>
</feature>
<dbReference type="RefSeq" id="WP_016400798.1">
    <property type="nucleotide sequence ID" value="NZ_BARX01000005.1"/>
</dbReference>
<evidence type="ECO:0000256" key="10">
    <source>
        <dbReference type="SAM" id="Phobius"/>
    </source>
</evidence>
<dbReference type="PROSITE" id="PS00874">
    <property type="entry name" value="T2SP_F"/>
    <property type="match status" value="1"/>
</dbReference>
<dbReference type="GO" id="GO:0015628">
    <property type="term" value="P:protein secretion by the type II secretion system"/>
    <property type="evidence" value="ECO:0007669"/>
    <property type="project" value="TreeGrafter"/>
</dbReference>
<dbReference type="PANTHER" id="PTHR30012:SF7">
    <property type="entry name" value="PROTEIN TRANSPORT PROTEIN HOFC HOMOLOG"/>
    <property type="match status" value="1"/>
</dbReference>
<keyword evidence="8 10" id="KW-0472">Membrane</keyword>
<feature type="transmembrane region" description="Helical" evidence="10">
    <location>
        <begin position="183"/>
        <end position="205"/>
    </location>
</feature>
<dbReference type="PRINTS" id="PR00812">
    <property type="entry name" value="BCTERIALGSPF"/>
</dbReference>
<keyword evidence="3 9" id="KW-0813">Transport</keyword>
<keyword evidence="7 10" id="KW-1133">Transmembrane helix</keyword>
<dbReference type="InterPro" id="IPR001992">
    <property type="entry name" value="T2SS_GspF/T4SS_PilC_CS"/>
</dbReference>
<accession>R9PI40</accession>
<dbReference type="Gene3D" id="1.20.81.30">
    <property type="entry name" value="Type II secretion system (T2SS), domain F"/>
    <property type="match status" value="2"/>
</dbReference>
<dbReference type="PANTHER" id="PTHR30012">
    <property type="entry name" value="GENERAL SECRETION PATHWAY PROTEIN"/>
    <property type="match status" value="1"/>
</dbReference>
<evidence type="ECO:0000256" key="3">
    <source>
        <dbReference type="ARBA" id="ARBA00022448"/>
    </source>
</evidence>
<evidence type="ECO:0000256" key="4">
    <source>
        <dbReference type="ARBA" id="ARBA00022475"/>
    </source>
</evidence>
<dbReference type="InterPro" id="IPR003004">
    <property type="entry name" value="GspF/PilC"/>
</dbReference>
<organism evidence="12 13">
    <name type="scientific">Agarivorans albus MKT 106</name>
    <dbReference type="NCBI Taxonomy" id="1331007"/>
    <lineage>
        <taxon>Bacteria</taxon>
        <taxon>Pseudomonadati</taxon>
        <taxon>Pseudomonadota</taxon>
        <taxon>Gammaproteobacteria</taxon>
        <taxon>Alteromonadales</taxon>
        <taxon>Alteromonadaceae</taxon>
        <taxon>Agarivorans</taxon>
    </lineage>
</organism>